<dbReference type="Pfam" id="PF13377">
    <property type="entry name" value="Peripla_BP_3"/>
    <property type="match status" value="1"/>
</dbReference>
<sequence length="355" mass="39258">MKSHQITIIDIANTLNLSKSTVSRALTGHPNVKVKTRERVLELAAELDYQRNQLAISLLTNRTQTIGIMVPEFLSSFFPKVIIGAQDVLAKAGYNVVICHSNESYETEIVNTKLLLASRVDGILVSHTKETRNFEHFKIFDRKGIPVVFFNRIVDEMSVSKVAVDDYEGAYQAVEHLIKTGKRRIAHLSGPDSLQNSRSRLNGYRDALTNHQIPIDPALIISYDLTLDKANIYVNHLLNLPQPPDALFAINDPTAIEALKVIKSRGLRIPEDIAIVGFSDDPISALIEPGLTTVSQPVDEIGREAARLLLNQLAADDERPEPELVVLPTRLIIRGSTVTGENPTGFADQTSLPSF</sequence>
<name>A0A368JS25_9BACT</name>
<dbReference type="PANTHER" id="PTHR30146:SF109">
    <property type="entry name" value="HTH-TYPE TRANSCRIPTIONAL REGULATOR GALS"/>
    <property type="match status" value="1"/>
</dbReference>
<gene>
    <name evidence="5" type="ORF">DUE52_11580</name>
</gene>
<comment type="caution">
    <text evidence="5">The sequence shown here is derived from an EMBL/GenBank/DDBJ whole genome shotgun (WGS) entry which is preliminary data.</text>
</comment>
<evidence type="ECO:0000256" key="1">
    <source>
        <dbReference type="ARBA" id="ARBA00023015"/>
    </source>
</evidence>
<dbReference type="Gene3D" id="3.40.50.2300">
    <property type="match status" value="2"/>
</dbReference>
<keyword evidence="6" id="KW-1185">Reference proteome</keyword>
<dbReference type="InterPro" id="IPR000843">
    <property type="entry name" value="HTH_LacI"/>
</dbReference>
<dbReference type="EMBL" id="QOWE01000008">
    <property type="protein sequence ID" value="RCR69484.1"/>
    <property type="molecule type" value="Genomic_DNA"/>
</dbReference>
<dbReference type="SUPFAM" id="SSF47413">
    <property type="entry name" value="lambda repressor-like DNA-binding domains"/>
    <property type="match status" value="1"/>
</dbReference>
<evidence type="ECO:0000259" key="4">
    <source>
        <dbReference type="PROSITE" id="PS50932"/>
    </source>
</evidence>
<dbReference type="InterPro" id="IPR010982">
    <property type="entry name" value="Lambda_DNA-bd_dom_sf"/>
</dbReference>
<dbReference type="CDD" id="cd06267">
    <property type="entry name" value="PBP1_LacI_sugar_binding-like"/>
    <property type="match status" value="1"/>
</dbReference>
<dbReference type="InterPro" id="IPR028082">
    <property type="entry name" value="Peripla_BP_I"/>
</dbReference>
<dbReference type="PROSITE" id="PS50932">
    <property type="entry name" value="HTH_LACI_2"/>
    <property type="match status" value="1"/>
</dbReference>
<evidence type="ECO:0000256" key="2">
    <source>
        <dbReference type="ARBA" id="ARBA00023125"/>
    </source>
</evidence>
<dbReference type="InterPro" id="IPR046335">
    <property type="entry name" value="LacI/GalR-like_sensor"/>
</dbReference>
<dbReference type="CDD" id="cd01392">
    <property type="entry name" value="HTH_LacI"/>
    <property type="match status" value="1"/>
</dbReference>
<dbReference type="Pfam" id="PF00356">
    <property type="entry name" value="LacI"/>
    <property type="match status" value="1"/>
</dbReference>
<feature type="domain" description="HTH lacI-type" evidence="4">
    <location>
        <begin position="6"/>
        <end position="60"/>
    </location>
</feature>
<accession>A0A368JS25</accession>
<dbReference type="GO" id="GO:0000976">
    <property type="term" value="F:transcription cis-regulatory region binding"/>
    <property type="evidence" value="ECO:0007669"/>
    <property type="project" value="TreeGrafter"/>
</dbReference>
<reference evidence="5 6" key="1">
    <citation type="submission" date="2018-07" db="EMBL/GenBank/DDBJ databases">
        <title>Genome analysis of Larkinella rosea.</title>
        <authorList>
            <person name="Zhou Z."/>
            <person name="Wang G."/>
        </authorList>
    </citation>
    <scope>NUCLEOTIDE SEQUENCE [LARGE SCALE GENOMIC DNA]</scope>
    <source>
        <strain evidence="6">zzj9</strain>
    </source>
</reference>
<evidence type="ECO:0000313" key="5">
    <source>
        <dbReference type="EMBL" id="RCR69484.1"/>
    </source>
</evidence>
<evidence type="ECO:0000313" key="6">
    <source>
        <dbReference type="Proteomes" id="UP000253383"/>
    </source>
</evidence>
<protein>
    <submittedName>
        <fullName evidence="5">LacI family transcriptional regulator</fullName>
    </submittedName>
</protein>
<keyword evidence="2" id="KW-0238">DNA-binding</keyword>
<proteinExistence type="predicted"/>
<dbReference type="AlphaFoldDB" id="A0A368JS25"/>
<evidence type="ECO:0000256" key="3">
    <source>
        <dbReference type="ARBA" id="ARBA00023163"/>
    </source>
</evidence>
<dbReference type="GO" id="GO:0003700">
    <property type="term" value="F:DNA-binding transcription factor activity"/>
    <property type="evidence" value="ECO:0007669"/>
    <property type="project" value="TreeGrafter"/>
</dbReference>
<dbReference type="Gene3D" id="1.10.260.40">
    <property type="entry name" value="lambda repressor-like DNA-binding domains"/>
    <property type="match status" value="1"/>
</dbReference>
<dbReference type="SUPFAM" id="SSF53822">
    <property type="entry name" value="Periplasmic binding protein-like I"/>
    <property type="match status" value="1"/>
</dbReference>
<dbReference type="SMART" id="SM00354">
    <property type="entry name" value="HTH_LACI"/>
    <property type="match status" value="1"/>
</dbReference>
<dbReference type="RefSeq" id="WP_114406172.1">
    <property type="nucleotide sequence ID" value="NZ_QOWE01000008.1"/>
</dbReference>
<dbReference type="PANTHER" id="PTHR30146">
    <property type="entry name" value="LACI-RELATED TRANSCRIPTIONAL REPRESSOR"/>
    <property type="match status" value="1"/>
</dbReference>
<dbReference type="Proteomes" id="UP000253383">
    <property type="component" value="Unassembled WGS sequence"/>
</dbReference>
<dbReference type="OrthoDB" id="833520at2"/>
<organism evidence="5 6">
    <name type="scientific">Larkinella punicea</name>
    <dbReference type="NCBI Taxonomy" id="2315727"/>
    <lineage>
        <taxon>Bacteria</taxon>
        <taxon>Pseudomonadati</taxon>
        <taxon>Bacteroidota</taxon>
        <taxon>Cytophagia</taxon>
        <taxon>Cytophagales</taxon>
        <taxon>Spirosomataceae</taxon>
        <taxon>Larkinella</taxon>
    </lineage>
</organism>
<keyword evidence="1" id="KW-0805">Transcription regulation</keyword>
<keyword evidence="3" id="KW-0804">Transcription</keyword>